<dbReference type="InterPro" id="IPR029045">
    <property type="entry name" value="ClpP/crotonase-like_dom_sf"/>
</dbReference>
<dbReference type="InterPro" id="IPR001753">
    <property type="entry name" value="Enoyl-CoA_hydra/iso"/>
</dbReference>
<comment type="caution">
    <text evidence="2">The sequence shown here is derived from an EMBL/GenBank/DDBJ whole genome shotgun (WGS) entry which is preliminary data.</text>
</comment>
<dbReference type="GO" id="GO:0016853">
    <property type="term" value="F:isomerase activity"/>
    <property type="evidence" value="ECO:0007669"/>
    <property type="project" value="UniProtKB-KW"/>
</dbReference>
<dbReference type="PANTHER" id="PTHR43459:SF1">
    <property type="entry name" value="EG:BACN32G11.4 PROTEIN"/>
    <property type="match status" value="1"/>
</dbReference>
<evidence type="ECO:0000256" key="1">
    <source>
        <dbReference type="ARBA" id="ARBA00005254"/>
    </source>
</evidence>
<dbReference type="Gene3D" id="3.90.226.10">
    <property type="entry name" value="2-enoyl-CoA Hydratase, Chain A, domain 1"/>
    <property type="match status" value="1"/>
</dbReference>
<proteinExistence type="inferred from homology"/>
<dbReference type="Gene3D" id="1.10.12.10">
    <property type="entry name" value="Lyase 2-enoyl-coa Hydratase, Chain A, domain 2"/>
    <property type="match status" value="1"/>
</dbReference>
<name>A0A853F8P6_9BURK</name>
<dbReference type="CDD" id="cd06558">
    <property type="entry name" value="crotonase-like"/>
    <property type="match status" value="1"/>
</dbReference>
<dbReference type="PANTHER" id="PTHR43459">
    <property type="entry name" value="ENOYL-COA HYDRATASE"/>
    <property type="match status" value="1"/>
</dbReference>
<dbReference type="RefSeq" id="WP_129967876.1">
    <property type="nucleotide sequence ID" value="NZ_JACCEW010000001.1"/>
</dbReference>
<dbReference type="AlphaFoldDB" id="A0A853F8P6"/>
<dbReference type="Proteomes" id="UP000580517">
    <property type="component" value="Unassembled WGS sequence"/>
</dbReference>
<sequence length="266" mass="28407">MSSTNRIRLETEDGIATVVLNRPEKRNALDDGMREELLAALRGLADDKSVRAVVITGTGKAFCAGGDIAAMRERAQAPLGELAFNGWSRQQKTHQVVAFLHTLPKPVVAAVNGAATGLGADIALSCDFVVAGEAASFAWNYVLRGLIPDGGGMYFLPRRVGLSKARHLIYSGRTISAAEAQRIGVVDQLVPQDSLLEQARAFIRDCTQGSASAIALSKSILNKSFEMDAEAVFAQGSQAQAICYTSTEHRQSIAAFLEKRSGADKQ</sequence>
<keyword evidence="3" id="KW-1185">Reference proteome</keyword>
<dbReference type="InterPro" id="IPR014748">
    <property type="entry name" value="Enoyl-CoA_hydra_C"/>
</dbReference>
<organism evidence="2 3">
    <name type="scientific">Allopusillimonas soli</name>
    <dbReference type="NCBI Taxonomy" id="659016"/>
    <lineage>
        <taxon>Bacteria</taxon>
        <taxon>Pseudomonadati</taxon>
        <taxon>Pseudomonadota</taxon>
        <taxon>Betaproteobacteria</taxon>
        <taxon>Burkholderiales</taxon>
        <taxon>Alcaligenaceae</taxon>
        <taxon>Allopusillimonas</taxon>
    </lineage>
</organism>
<dbReference type="OrthoDB" id="5291143at2"/>
<evidence type="ECO:0000313" key="2">
    <source>
        <dbReference type="EMBL" id="NYT35952.1"/>
    </source>
</evidence>
<comment type="similarity">
    <text evidence="1">Belongs to the enoyl-CoA hydratase/isomerase family.</text>
</comment>
<dbReference type="SUPFAM" id="SSF52096">
    <property type="entry name" value="ClpP/crotonase"/>
    <property type="match status" value="1"/>
</dbReference>
<evidence type="ECO:0000313" key="3">
    <source>
        <dbReference type="Proteomes" id="UP000580517"/>
    </source>
</evidence>
<gene>
    <name evidence="2" type="ORF">H0A68_03640</name>
</gene>
<dbReference type="EMBL" id="JACCEW010000001">
    <property type="protein sequence ID" value="NYT35952.1"/>
    <property type="molecule type" value="Genomic_DNA"/>
</dbReference>
<reference evidence="2 3" key="1">
    <citation type="submission" date="2020-07" db="EMBL/GenBank/DDBJ databases">
        <title>Taxonomic revisions and descriptions of new bacterial species based on genomic comparisons in the high-G+C-content subgroup of the family Alcaligenaceae.</title>
        <authorList>
            <person name="Szabo A."/>
            <person name="Felfoldi T."/>
        </authorList>
    </citation>
    <scope>NUCLEOTIDE SEQUENCE [LARGE SCALE GENOMIC DNA]</scope>
    <source>
        <strain evidence="2 3">DSM 25264</strain>
    </source>
</reference>
<protein>
    <submittedName>
        <fullName evidence="2">Enoyl-CoA hydratase/isomerase family protein</fullName>
    </submittedName>
</protein>
<accession>A0A853F8P6</accession>
<keyword evidence="2" id="KW-0413">Isomerase</keyword>
<dbReference type="Pfam" id="PF00378">
    <property type="entry name" value="ECH_1"/>
    <property type="match status" value="1"/>
</dbReference>